<proteinExistence type="predicted"/>
<accession>A0A2P2ILN0</accession>
<organism evidence="1">
    <name type="scientific">Rhizophora mucronata</name>
    <name type="common">Asiatic mangrove</name>
    <dbReference type="NCBI Taxonomy" id="61149"/>
    <lineage>
        <taxon>Eukaryota</taxon>
        <taxon>Viridiplantae</taxon>
        <taxon>Streptophyta</taxon>
        <taxon>Embryophyta</taxon>
        <taxon>Tracheophyta</taxon>
        <taxon>Spermatophyta</taxon>
        <taxon>Magnoliopsida</taxon>
        <taxon>eudicotyledons</taxon>
        <taxon>Gunneridae</taxon>
        <taxon>Pentapetalae</taxon>
        <taxon>rosids</taxon>
        <taxon>fabids</taxon>
        <taxon>Malpighiales</taxon>
        <taxon>Rhizophoraceae</taxon>
        <taxon>Rhizophora</taxon>
    </lineage>
</organism>
<dbReference type="EMBL" id="GGEC01001655">
    <property type="protein sequence ID" value="MBW82138.1"/>
    <property type="molecule type" value="Transcribed_RNA"/>
</dbReference>
<reference evidence="1" key="1">
    <citation type="submission" date="2018-02" db="EMBL/GenBank/DDBJ databases">
        <title>Rhizophora mucronata_Transcriptome.</title>
        <authorList>
            <person name="Meera S.P."/>
            <person name="Sreeshan A."/>
            <person name="Augustine A."/>
        </authorList>
    </citation>
    <scope>NUCLEOTIDE SEQUENCE</scope>
    <source>
        <tissue evidence="1">Leaf</tissue>
    </source>
</reference>
<dbReference type="AlphaFoldDB" id="A0A2P2ILN0"/>
<sequence>MQVKLHLHIINISLCFCQLKRVHDCFKVLLNQKESCHFINIMEFLFYTLVIVHQQRILSLLEE</sequence>
<dbReference type="EMBL" id="GGEC01001656">
    <property type="protein sequence ID" value="MBW82139.1"/>
    <property type="molecule type" value="Transcribed_RNA"/>
</dbReference>
<name>A0A2P2ILN0_RHIMU</name>
<evidence type="ECO:0000313" key="1">
    <source>
        <dbReference type="EMBL" id="MBW82139.1"/>
    </source>
</evidence>
<protein>
    <submittedName>
        <fullName evidence="1">Uncharacterized protein</fullName>
    </submittedName>
</protein>